<evidence type="ECO:0000259" key="1">
    <source>
        <dbReference type="Pfam" id="PF13460"/>
    </source>
</evidence>
<dbReference type="PANTHER" id="PTHR15020">
    <property type="entry name" value="FLAVIN REDUCTASE-RELATED"/>
    <property type="match status" value="1"/>
</dbReference>
<dbReference type="RefSeq" id="WP_269023747.1">
    <property type="nucleotide sequence ID" value="NZ_JANXKW010000002.1"/>
</dbReference>
<dbReference type="Gene3D" id="3.40.50.720">
    <property type="entry name" value="NAD(P)-binding Rossmann-like Domain"/>
    <property type="match status" value="1"/>
</dbReference>
<evidence type="ECO:0000313" key="3">
    <source>
        <dbReference type="Proteomes" id="UP001081467"/>
    </source>
</evidence>
<dbReference type="EMBL" id="JANXLI010000002">
    <property type="protein sequence ID" value="MCZ2491138.1"/>
    <property type="molecule type" value="Genomic_DNA"/>
</dbReference>
<dbReference type="InterPro" id="IPR036291">
    <property type="entry name" value="NAD(P)-bd_dom_sf"/>
</dbReference>
<proteinExistence type="predicted"/>
<feature type="domain" description="NAD(P)-binding" evidence="1">
    <location>
        <begin position="10"/>
        <end position="186"/>
    </location>
</feature>
<organism evidence="2 3">
    <name type="scientific">Dellaglioa carnosa</name>
    <dbReference type="NCBI Taxonomy" id="2995136"/>
    <lineage>
        <taxon>Bacteria</taxon>
        <taxon>Bacillati</taxon>
        <taxon>Bacillota</taxon>
        <taxon>Bacilli</taxon>
        <taxon>Lactobacillales</taxon>
        <taxon>Lactobacillaceae</taxon>
        <taxon>Dellaglioa</taxon>
    </lineage>
</organism>
<dbReference type="PANTHER" id="PTHR15020:SF50">
    <property type="entry name" value="UPF0659 PROTEIN YMR090W"/>
    <property type="match status" value="1"/>
</dbReference>
<protein>
    <submittedName>
        <fullName evidence="2">SDR family oxidoreductase</fullName>
    </submittedName>
</protein>
<dbReference type="Pfam" id="PF13460">
    <property type="entry name" value="NAD_binding_10"/>
    <property type="match status" value="1"/>
</dbReference>
<dbReference type="SUPFAM" id="SSF51735">
    <property type="entry name" value="NAD(P)-binding Rossmann-fold domains"/>
    <property type="match status" value="1"/>
</dbReference>
<dbReference type="Proteomes" id="UP001081467">
    <property type="component" value="Unassembled WGS sequence"/>
</dbReference>
<evidence type="ECO:0000313" key="2">
    <source>
        <dbReference type="EMBL" id="MCZ2491138.1"/>
    </source>
</evidence>
<sequence>MEQKRVLVVGANGRIGQKVTSKLSDKGYQVLAGSRHADNLDHDNITYVYVDLLDSVDKLVKNMQAVDVVLFVAGSGGKDLMKIDLDGAVKTMEAAELAHVKRFVMLSAVYSLDRAKVESSSIRNYMTAKFYADKWLMKNTELAYTILQPGALTEQSGTGKVTLNDGQASDNSLENVADVLVSVVGNDNTIGKVITMHDGETDIESAVKNS</sequence>
<reference evidence="2" key="1">
    <citation type="submission" date="2022-09" db="EMBL/GenBank/DDBJ databases">
        <title>Diversity of Dellaglioa algida.</title>
        <authorList>
            <person name="Matthias E."/>
            <person name="Werum V."/>
        </authorList>
    </citation>
    <scope>NUCLEOTIDE SEQUENCE</scope>
    <source>
        <strain evidence="2">TMW 2.2523</strain>
    </source>
</reference>
<dbReference type="CDD" id="cd05243">
    <property type="entry name" value="SDR_a5"/>
    <property type="match status" value="1"/>
</dbReference>
<accession>A0ABT4JLC6</accession>
<name>A0ABT4JLC6_9LACO</name>
<gene>
    <name evidence="2" type="ORF">N0K80_03105</name>
</gene>
<keyword evidence="3" id="KW-1185">Reference proteome</keyword>
<comment type="caution">
    <text evidence="2">The sequence shown here is derived from an EMBL/GenBank/DDBJ whole genome shotgun (WGS) entry which is preliminary data.</text>
</comment>
<dbReference type="InterPro" id="IPR016040">
    <property type="entry name" value="NAD(P)-bd_dom"/>
</dbReference>